<dbReference type="Proteomes" id="UP000789920">
    <property type="component" value="Unassembled WGS sequence"/>
</dbReference>
<proteinExistence type="predicted"/>
<organism evidence="1 2">
    <name type="scientific">Racocetra persica</name>
    <dbReference type="NCBI Taxonomy" id="160502"/>
    <lineage>
        <taxon>Eukaryota</taxon>
        <taxon>Fungi</taxon>
        <taxon>Fungi incertae sedis</taxon>
        <taxon>Mucoromycota</taxon>
        <taxon>Glomeromycotina</taxon>
        <taxon>Glomeromycetes</taxon>
        <taxon>Diversisporales</taxon>
        <taxon>Gigasporaceae</taxon>
        <taxon>Racocetra</taxon>
    </lineage>
</organism>
<feature type="non-terminal residue" evidence="1">
    <location>
        <position position="1"/>
    </location>
</feature>
<accession>A0ACA9RUU4</accession>
<dbReference type="EMBL" id="CAJVQC010072573">
    <property type="protein sequence ID" value="CAG8811588.1"/>
    <property type="molecule type" value="Genomic_DNA"/>
</dbReference>
<sequence>GNCKFYFEQAINLSKLIDEIPLEIEQDQHEQYLANKIVKLVEQGD</sequence>
<keyword evidence="2" id="KW-1185">Reference proteome</keyword>
<protein>
    <submittedName>
        <fullName evidence="1">9595_t:CDS:1</fullName>
    </submittedName>
</protein>
<gene>
    <name evidence="1" type="ORF">RPERSI_LOCUS23345</name>
</gene>
<comment type="caution">
    <text evidence="1">The sequence shown here is derived from an EMBL/GenBank/DDBJ whole genome shotgun (WGS) entry which is preliminary data.</text>
</comment>
<evidence type="ECO:0000313" key="2">
    <source>
        <dbReference type="Proteomes" id="UP000789920"/>
    </source>
</evidence>
<feature type="non-terminal residue" evidence="1">
    <location>
        <position position="45"/>
    </location>
</feature>
<name>A0ACA9RUU4_9GLOM</name>
<evidence type="ECO:0000313" key="1">
    <source>
        <dbReference type="EMBL" id="CAG8811588.1"/>
    </source>
</evidence>
<reference evidence="1" key="1">
    <citation type="submission" date="2021-06" db="EMBL/GenBank/DDBJ databases">
        <authorList>
            <person name="Kallberg Y."/>
            <person name="Tangrot J."/>
            <person name="Rosling A."/>
        </authorList>
    </citation>
    <scope>NUCLEOTIDE SEQUENCE</scope>
    <source>
        <strain evidence="1">MA461A</strain>
    </source>
</reference>